<feature type="compositionally biased region" description="Basic residues" evidence="1">
    <location>
        <begin position="221"/>
        <end position="233"/>
    </location>
</feature>
<sequence>MAGFSTPQLARSPSSQQAKQMSSRLLNMKFMQRAAAASPTTSTAASSTVHTPATEPSAKRRRVESNTSSPVTSVPGTPMNEIPNGLATPIMVRGGVSTFRHEQAETEWVLDVKVRLPQQKRSGYASKGNGNGSADPNGFSALVDRDEEGGDNSSEEDIWTTTQPSGRQTFGSFRKGKSRNTTQADQSREDDEDLSSASDADEHFDSDEDSRSESSSNSCTARHRKTPTSHGKSRVNPTKDLNSDDEMRQVRQAIEQKHRNMRGTAGDHPKAKHGNKRGGREQGSYKTRKKARKTI</sequence>
<feature type="compositionally biased region" description="Acidic residues" evidence="1">
    <location>
        <begin position="145"/>
        <end position="158"/>
    </location>
</feature>
<feature type="region of interest" description="Disordered" evidence="1">
    <location>
        <begin position="1"/>
        <end position="87"/>
    </location>
</feature>
<evidence type="ECO:0000256" key="1">
    <source>
        <dbReference type="SAM" id="MobiDB-lite"/>
    </source>
</evidence>
<reference evidence="2 3" key="1">
    <citation type="submission" date="2015-01" db="EMBL/GenBank/DDBJ databases">
        <title>The Genome Sequence of Capronia semiimmersa CBS27337.</title>
        <authorList>
            <consortium name="The Broad Institute Genomics Platform"/>
            <person name="Cuomo C."/>
            <person name="de Hoog S."/>
            <person name="Gorbushina A."/>
            <person name="Stielow B."/>
            <person name="Teixiera M."/>
            <person name="Abouelleil A."/>
            <person name="Chapman S.B."/>
            <person name="Priest M."/>
            <person name="Young S.K."/>
            <person name="Wortman J."/>
            <person name="Nusbaum C."/>
            <person name="Birren B."/>
        </authorList>
    </citation>
    <scope>NUCLEOTIDE SEQUENCE [LARGE SCALE GENOMIC DNA]</scope>
    <source>
        <strain evidence="2 3">CBS 27337</strain>
    </source>
</reference>
<feature type="compositionally biased region" description="Polar residues" evidence="1">
    <location>
        <begin position="65"/>
        <end position="75"/>
    </location>
</feature>
<evidence type="ECO:0000313" key="3">
    <source>
        <dbReference type="Proteomes" id="UP000054266"/>
    </source>
</evidence>
<protein>
    <submittedName>
        <fullName evidence="2">Uncharacterized protein</fullName>
    </submittedName>
</protein>
<evidence type="ECO:0000313" key="2">
    <source>
        <dbReference type="EMBL" id="KIW68569.1"/>
    </source>
</evidence>
<name>A0A0D2G9I5_9EURO</name>
<feature type="compositionally biased region" description="Basic and acidic residues" evidence="1">
    <location>
        <begin position="241"/>
        <end position="258"/>
    </location>
</feature>
<feature type="compositionally biased region" description="Polar residues" evidence="1">
    <location>
        <begin position="159"/>
        <end position="171"/>
    </location>
</feature>
<organism evidence="2 3">
    <name type="scientific">Phialophora macrospora</name>
    <dbReference type="NCBI Taxonomy" id="1851006"/>
    <lineage>
        <taxon>Eukaryota</taxon>
        <taxon>Fungi</taxon>
        <taxon>Dikarya</taxon>
        <taxon>Ascomycota</taxon>
        <taxon>Pezizomycotina</taxon>
        <taxon>Eurotiomycetes</taxon>
        <taxon>Chaetothyriomycetidae</taxon>
        <taxon>Chaetothyriales</taxon>
        <taxon>Herpotrichiellaceae</taxon>
        <taxon>Phialophora</taxon>
    </lineage>
</organism>
<feature type="compositionally biased region" description="Low complexity" evidence="1">
    <location>
        <begin position="34"/>
        <end position="54"/>
    </location>
</feature>
<gene>
    <name evidence="2" type="ORF">PV04_04507</name>
</gene>
<dbReference type="EMBL" id="KN846958">
    <property type="protein sequence ID" value="KIW68569.1"/>
    <property type="molecule type" value="Genomic_DNA"/>
</dbReference>
<dbReference type="AlphaFoldDB" id="A0A0D2G9I5"/>
<proteinExistence type="predicted"/>
<feature type="compositionally biased region" description="Basic residues" evidence="1">
    <location>
        <begin position="286"/>
        <end position="295"/>
    </location>
</feature>
<dbReference type="Proteomes" id="UP000054266">
    <property type="component" value="Unassembled WGS sequence"/>
</dbReference>
<dbReference type="HOGENOM" id="CLU_043296_0_0_1"/>
<keyword evidence="3" id="KW-1185">Reference proteome</keyword>
<feature type="region of interest" description="Disordered" evidence="1">
    <location>
        <begin position="111"/>
        <end position="295"/>
    </location>
</feature>
<dbReference type="STRING" id="5601.A0A0D2G9I5"/>
<feature type="compositionally biased region" description="Polar residues" evidence="1">
    <location>
        <begin position="1"/>
        <end position="25"/>
    </location>
</feature>
<accession>A0A0D2G9I5</accession>